<dbReference type="EC" id="2.1.1.-" evidence="1"/>
<keyword evidence="1" id="KW-0808">Transferase</keyword>
<dbReference type="GO" id="GO:0008168">
    <property type="term" value="F:methyltransferase activity"/>
    <property type="evidence" value="ECO:0007669"/>
    <property type="project" value="UniProtKB-KW"/>
</dbReference>
<keyword evidence="1" id="KW-0489">Methyltransferase</keyword>
<dbReference type="NCBIfam" id="NF038110">
    <property type="entry name" value="Lys_methyl_FliB"/>
    <property type="match status" value="1"/>
</dbReference>
<sequence>MLRRKVRGYDSFRCIAGDCPQTCCAGWLIEIDDEALEGYQKETSAYGETLRARIDWEEKVFRQDADARCAFLRQDGLCDMYCHLGEDSLCLTCTSYPRHTEEFENVREYSLAISCPAVAEQLLATTQPLSWETWEDDEIEEPYEEFHGILYEKLVVMRESMIAIMQDRRIPFAIRCHTMLRKVNAMQEALDEGRWEACLLDAKAAEDAKEGVRAFASLEDMHVLFRNLYALEPLSYMWRERLLAAEHLLYETDQETYTHLQQEFETSQPDLFVKMEQIVVYFIFAYFCGAVYDEYVYALAQEAVVNAYLIRELWLAKWLEQDKTITIKDMAEIAYRYSRELEHSEENLECMEEMMDGQILV</sequence>
<dbReference type="GO" id="GO:0032259">
    <property type="term" value="P:methylation"/>
    <property type="evidence" value="ECO:0007669"/>
    <property type="project" value="UniProtKB-KW"/>
</dbReference>
<protein>
    <submittedName>
        <fullName evidence="1">Flagellin lysine-N-methylase</fullName>
        <ecNumber evidence="1">2.1.1.-</ecNumber>
    </submittedName>
</protein>
<dbReference type="Proteomes" id="UP000643810">
    <property type="component" value="Unassembled WGS sequence"/>
</dbReference>
<keyword evidence="1" id="KW-0966">Cell projection</keyword>
<keyword evidence="1" id="KW-0969">Cilium</keyword>
<keyword evidence="1" id="KW-0282">Flagellum</keyword>
<name>A0ABR7GE61_9FIRM</name>
<dbReference type="EMBL" id="JACOPG010000001">
    <property type="protein sequence ID" value="MBC5685739.1"/>
    <property type="molecule type" value="Genomic_DNA"/>
</dbReference>
<comment type="caution">
    <text evidence="1">The sequence shown here is derived from an EMBL/GenBank/DDBJ whole genome shotgun (WGS) entry which is preliminary data.</text>
</comment>
<evidence type="ECO:0000313" key="2">
    <source>
        <dbReference type="Proteomes" id="UP000643810"/>
    </source>
</evidence>
<accession>A0ABR7GE61</accession>
<gene>
    <name evidence="1" type="primary">fliB</name>
    <name evidence="1" type="ORF">H8R94_03780</name>
</gene>
<organism evidence="1 2">
    <name type="scientific">Roseburia lenta</name>
    <dbReference type="NCBI Taxonomy" id="2763061"/>
    <lineage>
        <taxon>Bacteria</taxon>
        <taxon>Bacillati</taxon>
        <taxon>Bacillota</taxon>
        <taxon>Clostridia</taxon>
        <taxon>Lachnospirales</taxon>
        <taxon>Lachnospiraceae</taxon>
        <taxon>Roseburia</taxon>
    </lineage>
</organism>
<proteinExistence type="predicted"/>
<dbReference type="RefSeq" id="WP_147403499.1">
    <property type="nucleotide sequence ID" value="NZ_JACOPG010000001.1"/>
</dbReference>
<reference evidence="1 2" key="1">
    <citation type="submission" date="2020-08" db="EMBL/GenBank/DDBJ databases">
        <title>Genome public.</title>
        <authorList>
            <person name="Liu C."/>
            <person name="Sun Q."/>
        </authorList>
    </citation>
    <scope>NUCLEOTIDE SEQUENCE [LARGE SCALE GENOMIC DNA]</scope>
    <source>
        <strain evidence="1 2">NSJ-9</strain>
    </source>
</reference>
<evidence type="ECO:0000313" key="1">
    <source>
        <dbReference type="EMBL" id="MBC5685739.1"/>
    </source>
</evidence>
<keyword evidence="2" id="KW-1185">Reference proteome</keyword>